<dbReference type="Proteomes" id="UP000325576">
    <property type="component" value="Unassembled WGS sequence"/>
</dbReference>
<protein>
    <recommendedName>
        <fullName evidence="3">Arabinosyltransferas concanavalin like domain-containing protein</fullName>
    </recommendedName>
</protein>
<evidence type="ECO:0000259" key="3">
    <source>
        <dbReference type="Pfam" id="PF17689"/>
    </source>
</evidence>
<dbReference type="EMBL" id="MRBO01000193">
    <property type="protein sequence ID" value="KAB2586427.1"/>
    <property type="molecule type" value="Genomic_DNA"/>
</dbReference>
<comment type="caution">
    <text evidence="4">The sequence shown here is derived from an EMBL/GenBank/DDBJ whole genome shotgun (WGS) entry which is preliminary data.</text>
</comment>
<keyword evidence="2" id="KW-0812">Transmembrane</keyword>
<organism evidence="4 5">
    <name type="scientific">Rhodococcus erythropolis</name>
    <name type="common">Arthrobacter picolinophilus</name>
    <dbReference type="NCBI Taxonomy" id="1833"/>
    <lineage>
        <taxon>Bacteria</taxon>
        <taxon>Bacillati</taxon>
        <taxon>Actinomycetota</taxon>
        <taxon>Actinomycetes</taxon>
        <taxon>Mycobacteriales</taxon>
        <taxon>Nocardiaceae</taxon>
        <taxon>Rhodococcus</taxon>
        <taxon>Rhodococcus erythropolis group</taxon>
    </lineage>
</organism>
<name>A0A5N5E892_RHOER</name>
<keyword evidence="2" id="KW-0472">Membrane</keyword>
<accession>A0A5N5E892</accession>
<feature type="non-terminal residue" evidence="4">
    <location>
        <position position="131"/>
    </location>
</feature>
<gene>
    <name evidence="4" type="ORF">BS297_05340</name>
</gene>
<dbReference type="InterPro" id="IPR027451">
    <property type="entry name" value="EmbABC_dom1"/>
</dbReference>
<sequence length="131" mass="13746">MPSEVVVPPKPVPTGPEAPRESDSQRVRTARLIAIVTGLLGLLLALATPFLPVKQEAASIDWPQGGTVNSVSSPLISYSPTSLDISIPCSTFDQLGERGGTLLSTMPNGAPDRNARGLTVRTTADRLEALT</sequence>
<feature type="domain" description="Arabinosyltransferas concanavalin like" evidence="3">
    <location>
        <begin position="54"/>
        <end position="129"/>
    </location>
</feature>
<dbReference type="InterPro" id="IPR040920">
    <property type="entry name" value="Arabino_trans_N"/>
</dbReference>
<evidence type="ECO:0000313" key="5">
    <source>
        <dbReference type="Proteomes" id="UP000325576"/>
    </source>
</evidence>
<dbReference type="AlphaFoldDB" id="A0A5N5E892"/>
<reference evidence="4 5" key="1">
    <citation type="journal article" date="2017" name="Poromechanics V (2013)">
        <title>Genomic Characterization of the Arsenic-Tolerant Actinobacterium, &lt;i&gt;Rhodococcus erythropolis&lt;/i&gt; S43.</title>
        <authorList>
            <person name="Retamal-Morales G."/>
            <person name="Mehnert M."/>
            <person name="Schwabe R."/>
            <person name="Tischler D."/>
            <person name="Schloemann M."/>
            <person name="Levican G.J."/>
        </authorList>
    </citation>
    <scope>NUCLEOTIDE SEQUENCE [LARGE SCALE GENOMIC DNA]</scope>
    <source>
        <strain evidence="4 5">S43</strain>
    </source>
</reference>
<dbReference type="Pfam" id="PF17689">
    <property type="entry name" value="Arabino_trans_N"/>
    <property type="match status" value="1"/>
</dbReference>
<evidence type="ECO:0000313" key="4">
    <source>
        <dbReference type="EMBL" id="KAB2586427.1"/>
    </source>
</evidence>
<feature type="transmembrane region" description="Helical" evidence="2">
    <location>
        <begin position="32"/>
        <end position="51"/>
    </location>
</feature>
<keyword evidence="2" id="KW-1133">Transmembrane helix</keyword>
<proteinExistence type="predicted"/>
<dbReference type="Gene3D" id="2.60.120.610">
    <property type="entry name" value="arabinofuranosyltransferase like domain"/>
    <property type="match status" value="1"/>
</dbReference>
<evidence type="ECO:0000256" key="2">
    <source>
        <dbReference type="SAM" id="Phobius"/>
    </source>
</evidence>
<evidence type="ECO:0000256" key="1">
    <source>
        <dbReference type="SAM" id="MobiDB-lite"/>
    </source>
</evidence>
<feature type="region of interest" description="Disordered" evidence="1">
    <location>
        <begin position="1"/>
        <end position="26"/>
    </location>
</feature>